<dbReference type="Proteomes" id="UP000608024">
    <property type="component" value="Unassembled WGS sequence"/>
</dbReference>
<name>A0A919DD75_9ACTN</name>
<evidence type="ECO:0000313" key="2">
    <source>
        <dbReference type="EMBL" id="GHE36223.1"/>
    </source>
</evidence>
<organism evidence="2 3">
    <name type="scientific">Streptomyces longispororuber</name>
    <dbReference type="NCBI Taxonomy" id="68230"/>
    <lineage>
        <taxon>Bacteria</taxon>
        <taxon>Bacillati</taxon>
        <taxon>Actinomycetota</taxon>
        <taxon>Actinomycetes</taxon>
        <taxon>Kitasatosporales</taxon>
        <taxon>Streptomycetaceae</taxon>
        <taxon>Streptomyces</taxon>
    </lineage>
</organism>
<comment type="caution">
    <text evidence="2">The sequence shown here is derived from an EMBL/GenBank/DDBJ whole genome shotgun (WGS) entry which is preliminary data.</text>
</comment>
<dbReference type="EMBL" id="BNBT01000002">
    <property type="protein sequence ID" value="GHE36223.1"/>
    <property type="molecule type" value="Genomic_DNA"/>
</dbReference>
<reference evidence="2" key="2">
    <citation type="submission" date="2020-09" db="EMBL/GenBank/DDBJ databases">
        <authorList>
            <person name="Sun Q."/>
            <person name="Ohkuma M."/>
        </authorList>
    </citation>
    <scope>NUCLEOTIDE SEQUENCE</scope>
    <source>
        <strain evidence="2">JCM 4784</strain>
    </source>
</reference>
<proteinExistence type="predicted"/>
<keyword evidence="3" id="KW-1185">Reference proteome</keyword>
<reference evidence="2" key="1">
    <citation type="journal article" date="2014" name="Int. J. Syst. Evol. Microbiol.">
        <title>Complete genome sequence of Corynebacterium casei LMG S-19264T (=DSM 44701T), isolated from a smear-ripened cheese.</title>
        <authorList>
            <consortium name="US DOE Joint Genome Institute (JGI-PGF)"/>
            <person name="Walter F."/>
            <person name="Albersmeier A."/>
            <person name="Kalinowski J."/>
            <person name="Ruckert C."/>
        </authorList>
    </citation>
    <scope>NUCLEOTIDE SEQUENCE</scope>
    <source>
        <strain evidence="2">JCM 4784</strain>
    </source>
</reference>
<accession>A0A919DD75</accession>
<evidence type="ECO:0000259" key="1">
    <source>
        <dbReference type="PROSITE" id="PS51186"/>
    </source>
</evidence>
<dbReference type="InterPro" id="IPR016181">
    <property type="entry name" value="Acyl_CoA_acyltransferase"/>
</dbReference>
<dbReference type="SUPFAM" id="SSF55729">
    <property type="entry name" value="Acyl-CoA N-acyltransferases (Nat)"/>
    <property type="match status" value="1"/>
</dbReference>
<dbReference type="Gene3D" id="3.40.630.30">
    <property type="match status" value="1"/>
</dbReference>
<evidence type="ECO:0000313" key="3">
    <source>
        <dbReference type="Proteomes" id="UP000608024"/>
    </source>
</evidence>
<dbReference type="AlphaFoldDB" id="A0A919DD75"/>
<dbReference type="PROSITE" id="PS51186">
    <property type="entry name" value="GNAT"/>
    <property type="match status" value="1"/>
</dbReference>
<protein>
    <recommendedName>
        <fullName evidence="1">N-acetyltransferase domain-containing protein</fullName>
    </recommendedName>
</protein>
<dbReference type="RefSeq" id="WP_190133880.1">
    <property type="nucleotide sequence ID" value="NZ_BNBT01000002.1"/>
</dbReference>
<dbReference type="GO" id="GO:0016747">
    <property type="term" value="F:acyltransferase activity, transferring groups other than amino-acyl groups"/>
    <property type="evidence" value="ECO:0007669"/>
    <property type="project" value="InterPro"/>
</dbReference>
<gene>
    <name evidence="2" type="ORF">GCM10018785_02430</name>
</gene>
<dbReference type="Pfam" id="PF00583">
    <property type="entry name" value="Acetyltransf_1"/>
    <property type="match status" value="1"/>
</dbReference>
<dbReference type="InterPro" id="IPR000182">
    <property type="entry name" value="GNAT_dom"/>
</dbReference>
<feature type="domain" description="N-acetyltransferase" evidence="1">
    <location>
        <begin position="115"/>
        <end position="251"/>
    </location>
</feature>
<sequence>MFSFASHTHAYLRHSAGSRALRAGPFTVRLDPHDAGPFHNYAVPDDGAEPAGDHVRQLVRTFTARSRTPRLEYLPAAAPRVEDALVAAGFTAERRLPVLTCAPADAPPPRPTGPVEVVLARTDAQLRQVAEAQGEAYEQPEVTAHDVARLRGVLDRGGLVALALDTQTGQGVGGGQLGPPHQGTSELAAIGVRVAYRRRGIASALTAALTRACPYAGITTPFLTPENDDTERIYLRAGYRRVAEVLHISLR</sequence>